<dbReference type="EMBL" id="ML978070">
    <property type="protein sequence ID" value="KAF2014265.1"/>
    <property type="molecule type" value="Genomic_DNA"/>
</dbReference>
<dbReference type="SUPFAM" id="SSF54928">
    <property type="entry name" value="RNA-binding domain, RBD"/>
    <property type="match status" value="1"/>
</dbReference>
<feature type="domain" description="RdRP-like PH" evidence="3">
    <location>
        <begin position="116"/>
        <end position="274"/>
    </location>
</feature>
<dbReference type="GeneID" id="54285600"/>
<comment type="catalytic activity">
    <reaction evidence="1">
        <text>RNA(n) + a ribonucleoside 5'-triphosphate = RNA(n+1) + diphosphate</text>
        <dbReference type="Rhea" id="RHEA:21248"/>
        <dbReference type="Rhea" id="RHEA-COMP:14527"/>
        <dbReference type="Rhea" id="RHEA-COMP:17342"/>
        <dbReference type="ChEBI" id="CHEBI:33019"/>
        <dbReference type="ChEBI" id="CHEBI:61557"/>
        <dbReference type="ChEBI" id="CHEBI:140395"/>
        <dbReference type="EC" id="2.7.7.48"/>
    </reaction>
</comment>
<dbReference type="GO" id="GO:0031380">
    <property type="term" value="C:nuclear RNA-directed RNA polymerase complex"/>
    <property type="evidence" value="ECO:0007669"/>
    <property type="project" value="TreeGrafter"/>
</dbReference>
<keyword evidence="1" id="KW-0694">RNA-binding</keyword>
<dbReference type="GO" id="GO:0030422">
    <property type="term" value="P:siRNA processing"/>
    <property type="evidence" value="ECO:0007669"/>
    <property type="project" value="TreeGrafter"/>
</dbReference>
<keyword evidence="1" id="KW-0548">Nucleotidyltransferase</keyword>
<dbReference type="Pfam" id="PF05183">
    <property type="entry name" value="RdRP"/>
    <property type="match status" value="1"/>
</dbReference>
<evidence type="ECO:0000313" key="4">
    <source>
        <dbReference type="EMBL" id="KAF2014265.1"/>
    </source>
</evidence>
<keyword evidence="1" id="KW-0808">Transferase</keyword>
<gene>
    <name evidence="4" type="ORF">BU24DRAFT_423268</name>
</gene>
<dbReference type="GO" id="GO:0003968">
    <property type="term" value="F:RNA-directed RNA polymerase activity"/>
    <property type="evidence" value="ECO:0007669"/>
    <property type="project" value="UniProtKB-KW"/>
</dbReference>
<protein>
    <recommendedName>
        <fullName evidence="1">RNA-dependent RNA polymerase</fullName>
        <ecNumber evidence="1">2.7.7.48</ecNumber>
    </recommendedName>
</protein>
<organism evidence="4 5">
    <name type="scientific">Aaosphaeria arxii CBS 175.79</name>
    <dbReference type="NCBI Taxonomy" id="1450172"/>
    <lineage>
        <taxon>Eukaryota</taxon>
        <taxon>Fungi</taxon>
        <taxon>Dikarya</taxon>
        <taxon>Ascomycota</taxon>
        <taxon>Pezizomycotina</taxon>
        <taxon>Dothideomycetes</taxon>
        <taxon>Pleosporomycetidae</taxon>
        <taxon>Pleosporales</taxon>
        <taxon>Pleosporales incertae sedis</taxon>
        <taxon>Aaosphaeria</taxon>
    </lineage>
</organism>
<dbReference type="Pfam" id="PF25358">
    <property type="entry name" value="PH_fung_RdRP"/>
    <property type="match status" value="1"/>
</dbReference>
<dbReference type="CDD" id="cd00590">
    <property type="entry name" value="RRM_SF"/>
    <property type="match status" value="1"/>
</dbReference>
<dbReference type="OrthoDB" id="6513042at2759"/>
<accession>A0A6A5XLZ2</accession>
<dbReference type="AlphaFoldDB" id="A0A6A5XLZ2"/>
<dbReference type="PANTHER" id="PTHR23079:SF17">
    <property type="entry name" value="RNA-DEPENDENT RNA POLYMERASE"/>
    <property type="match status" value="1"/>
</dbReference>
<keyword evidence="1" id="KW-0696">RNA-directed RNA polymerase</keyword>
<evidence type="ECO:0000313" key="5">
    <source>
        <dbReference type="Proteomes" id="UP000799778"/>
    </source>
</evidence>
<comment type="similarity">
    <text evidence="1">Belongs to the RdRP family.</text>
</comment>
<dbReference type="InterPro" id="IPR057596">
    <property type="entry name" value="RDRP_core"/>
</dbReference>
<evidence type="ECO:0000259" key="3">
    <source>
        <dbReference type="Pfam" id="PF25358"/>
    </source>
</evidence>
<name>A0A6A5XLZ2_9PLEO</name>
<evidence type="ECO:0000259" key="2">
    <source>
        <dbReference type="Pfam" id="PF05183"/>
    </source>
</evidence>
<feature type="domain" description="RDRP core" evidence="2">
    <location>
        <begin position="413"/>
        <end position="1016"/>
    </location>
</feature>
<dbReference type="EC" id="2.7.7.48" evidence="1"/>
<dbReference type="InterPro" id="IPR007855">
    <property type="entry name" value="RDRP"/>
</dbReference>
<dbReference type="PANTHER" id="PTHR23079">
    <property type="entry name" value="RNA-DEPENDENT RNA POLYMERASE"/>
    <property type="match status" value="1"/>
</dbReference>
<dbReference type="Proteomes" id="UP000799778">
    <property type="component" value="Unassembled WGS sequence"/>
</dbReference>
<dbReference type="InterPro" id="IPR057503">
    <property type="entry name" value="PH_RdRP"/>
</dbReference>
<dbReference type="InterPro" id="IPR035979">
    <property type="entry name" value="RBD_domain_sf"/>
</dbReference>
<keyword evidence="5" id="KW-1185">Reference proteome</keyword>
<reference evidence="4" key="1">
    <citation type="journal article" date="2020" name="Stud. Mycol.">
        <title>101 Dothideomycetes genomes: a test case for predicting lifestyles and emergence of pathogens.</title>
        <authorList>
            <person name="Haridas S."/>
            <person name="Albert R."/>
            <person name="Binder M."/>
            <person name="Bloem J."/>
            <person name="Labutti K."/>
            <person name="Salamov A."/>
            <person name="Andreopoulos B."/>
            <person name="Baker S."/>
            <person name="Barry K."/>
            <person name="Bills G."/>
            <person name="Bluhm B."/>
            <person name="Cannon C."/>
            <person name="Castanera R."/>
            <person name="Culley D."/>
            <person name="Daum C."/>
            <person name="Ezra D."/>
            <person name="Gonzalez J."/>
            <person name="Henrissat B."/>
            <person name="Kuo A."/>
            <person name="Liang C."/>
            <person name="Lipzen A."/>
            <person name="Lutzoni F."/>
            <person name="Magnuson J."/>
            <person name="Mondo S."/>
            <person name="Nolan M."/>
            <person name="Ohm R."/>
            <person name="Pangilinan J."/>
            <person name="Park H.-J."/>
            <person name="Ramirez L."/>
            <person name="Alfaro M."/>
            <person name="Sun H."/>
            <person name="Tritt A."/>
            <person name="Yoshinaga Y."/>
            <person name="Zwiers L.-H."/>
            <person name="Turgeon B."/>
            <person name="Goodwin S."/>
            <person name="Spatafora J."/>
            <person name="Crous P."/>
            <person name="Grigoriev I."/>
        </authorList>
    </citation>
    <scope>NUCLEOTIDE SEQUENCE</scope>
    <source>
        <strain evidence="4">CBS 175.79</strain>
    </source>
</reference>
<evidence type="ECO:0000256" key="1">
    <source>
        <dbReference type="RuleBase" id="RU363098"/>
    </source>
</evidence>
<sequence length="1206" mass="136477">MEVYLNKLPPDLTDKSLKEQLAPFIRTLGINTWACEKPHKRPFGFITFLHKHDGQKFLSVHGTRNSSLTLLGGRILCKASDKAPDPFRLKSLEKAVEDEREAQKVPPVAPQAKVIFATRRVTCGYYDYKSGQLTYCPEVQWEASTGFAKFQKRAIVVEFSGQGGKIQIQIPYRIVEALVVSSVKSSLTLTLWEVPSFYKNMDDELEALLAALNVNRAKMGPSRHRLTEIPGGDKSHKEIVGQALVYQFELSPYDFSLMVGRLKARGAIPIYHHNLPICEQHRQRSLAEGLQTLRNAMAKHSTSVPFGLLFQLEALVKNGYLLPWIVQALLERLAKEYNTMAMKHGFVVSSAAIKKLFSQIQFPSVYVDASEFEVDWLYETILANEKEIQGGGGAVLISEKGRQNLTMIHKVNVTPSGITLYGPDPESKNRILRRFSDYTEYFIRAQFCDEDGTDLQFNQKVSNENIYNRFRQVFNKGIQVGGKVFGFLGFSHSSLRSHSAWFMSTFFHQGQLQGYFSVIAHLGKFDNIYSPARCAARIGQAFSETPMAISLSDNGIASFEMNDVRSKDGNRVFSDGVGTISWEVMEAIQAALPNLRHGPTCFQIRWGGAKGMLALDSRLEGACMYLRPSMIKFDSKDTANLEICDTAKRPIPMVLNRQMIKILEDMGVSNEWFLREQSIAVRKLQLITAHIANTVGFLKRLKIADRVGFPQFLRRLDSIKIDYRKDHFLAAVVEAAVLRELRLIKHKARIPICQGVTLFGIMDETGFLNEGEVFITFDPNKYIDGETYNLGERRMIITRSPALHPGDIQLAINTIPPDDSPLHDLRNCIIFSQKGHRDLPSCLSGGDLDGDIYGVIWDRDAVQQCIRVFPPADYPRTEPLNIGRPVEQSDMTDFFIQFMSTDQLGRIAVRHMILADQREAGTDDPDCKLLAEMHSTGVDYSKTGVPVNMDDFRKMKMNKLRPDFLMPAPAATIRHRSEISFDDPSGPGSLDDDEEGSGPVYEYYYSEKINGILYRGIDEKKIWFQDVHQPSQNFTNIWFGLLNYLKRSCMDVACDLPWSQYVQKAWTIRGVYEDAIWGATQEYSDHARMGITELEVFTGEIFNKTGVQTRRQRDKSILLKDEFDRISQSTSAMIRKHDDESAGPTDGLALSIACLDVGIKKPRRNYGREREEGDFQSFKVIAACCAFRELDIVTSMRPGTEEDYVF</sequence>
<proteinExistence type="inferred from homology"/>
<dbReference type="RefSeq" id="XP_033382604.1">
    <property type="nucleotide sequence ID" value="XM_033528203.1"/>
</dbReference>
<dbReference type="GO" id="GO:0003723">
    <property type="term" value="F:RNA binding"/>
    <property type="evidence" value="ECO:0007669"/>
    <property type="project" value="UniProtKB-KW"/>
</dbReference>